<dbReference type="Gene3D" id="1.10.530.10">
    <property type="match status" value="1"/>
</dbReference>
<evidence type="ECO:0000313" key="4">
    <source>
        <dbReference type="EMBL" id="ACA60213.1"/>
    </source>
</evidence>
<dbReference type="InterPro" id="IPR011990">
    <property type="entry name" value="TPR-like_helical_dom_sf"/>
</dbReference>
<accession>B1I5D7</accession>
<dbReference type="GO" id="GO:0000270">
    <property type="term" value="P:peptidoglycan metabolic process"/>
    <property type="evidence" value="ECO:0007669"/>
    <property type="project" value="InterPro"/>
</dbReference>
<dbReference type="GO" id="GO:0008933">
    <property type="term" value="F:peptidoglycan lytic transglycosylase activity"/>
    <property type="evidence" value="ECO:0007669"/>
    <property type="project" value="InterPro"/>
</dbReference>
<dbReference type="Pfam" id="PF01464">
    <property type="entry name" value="SLT"/>
    <property type="match status" value="1"/>
</dbReference>
<dbReference type="KEGG" id="dau:Daud_1715"/>
<dbReference type="PROSITE" id="PS00922">
    <property type="entry name" value="TRANSGLYCOSYLASE"/>
    <property type="match status" value="1"/>
</dbReference>
<reference evidence="4 5" key="2">
    <citation type="journal article" date="2008" name="Science">
        <title>Environmental genomics reveals a single-species ecosystem deep within Earth.</title>
        <authorList>
            <person name="Chivian D."/>
            <person name="Brodie E.L."/>
            <person name="Alm E.J."/>
            <person name="Culley D.E."/>
            <person name="Dehal P.S."/>
            <person name="Desantis T.Z."/>
            <person name="Gihring T.M."/>
            <person name="Lapidus A."/>
            <person name="Lin L.H."/>
            <person name="Lowry S.R."/>
            <person name="Moser D.P."/>
            <person name="Richardson P.M."/>
            <person name="Southam G."/>
            <person name="Wanger G."/>
            <person name="Pratt L.M."/>
            <person name="Andersen G.L."/>
            <person name="Hazen T.C."/>
            <person name="Brockman F.J."/>
            <person name="Arkin A.P."/>
            <person name="Onstott T.C."/>
        </authorList>
    </citation>
    <scope>NUCLEOTIDE SEQUENCE [LARGE SCALE GENOMIC DNA]</scope>
    <source>
        <strain evidence="4 5">MP104C</strain>
    </source>
</reference>
<reference evidence="5" key="1">
    <citation type="submission" date="2007-10" db="EMBL/GenBank/DDBJ databases">
        <title>Complete sequence of chromosome of Desulforudis audaxviator MP104C.</title>
        <authorList>
            <person name="Copeland A."/>
            <person name="Lucas S."/>
            <person name="Lapidus A."/>
            <person name="Barry K."/>
            <person name="Glavina del Rio T."/>
            <person name="Dalin E."/>
            <person name="Tice H."/>
            <person name="Bruce D."/>
            <person name="Pitluck S."/>
            <person name="Lowry S.R."/>
            <person name="Larimer F."/>
            <person name="Land M.L."/>
            <person name="Hauser L."/>
            <person name="Kyrpides N."/>
            <person name="Ivanova N.N."/>
            <person name="Richardson P."/>
        </authorList>
    </citation>
    <scope>NUCLEOTIDE SEQUENCE [LARGE SCALE GENOMIC DNA]</scope>
    <source>
        <strain evidence="5">MP104C</strain>
    </source>
</reference>
<keyword evidence="2" id="KW-1133">Transmembrane helix</keyword>
<sequence>MRRTGRYARRTFFLVLVGGMLVAALGFAAGGIALGPPSPRETKPGAPAQREFLASVSEELHHVLLLEKLLEKSPRESEAGLFELSRRADAVGYLANLELARRYREAGQDPWAFYHRALSLHDSAPVRRELASWLEEAGRQAEAREHYLLLLPDEKALQALLRLEQDLPALAEELLKRELWTEAARVLEPLLEGPEGPRLERPYLRALVGMQRYGEALPRLERYWRENPADLEMGWWYARCLEVAGRREAAFVVYGRLGAKGSYRRGVILEQWGRLPEAAIAFSSAPEADGRWRGARLWEQLGRPDKALPLYVALGREPGRLQDDAAFRAYVLLSRKGDPLAEDFLTYLTTHPAWMDRLGKEPRWVEEAALGAAIPAFLKRAEAYRQSGRGELAQLELRIGVRLASLPEKLALGEWYLEEGHYFAGVGLGIEVLGEHPCARAYRVAYPRPFAEPVLKAAADYGLDPRLLWAVMREESHFRPGAVSRAGARGLMQIMPGTGEYIARQKGVAFEVDDLFDPETNIRFGAFYLASMLKSFRGDLDRALAAYNAGPGNAGRWSRSPLGQDPHGFPTAVTFAETREYITKVRNSYLAYLWLYGESDSRP</sequence>
<dbReference type="RefSeq" id="WP_012302794.1">
    <property type="nucleotide sequence ID" value="NC_010424.1"/>
</dbReference>
<dbReference type="HOGENOM" id="CLU_452508_0_0_9"/>
<dbReference type="eggNOG" id="COG0741">
    <property type="taxonomic scope" value="Bacteria"/>
</dbReference>
<dbReference type="EMBL" id="CP000860">
    <property type="protein sequence ID" value="ACA60213.1"/>
    <property type="molecule type" value="Genomic_DNA"/>
</dbReference>
<evidence type="ECO:0000256" key="1">
    <source>
        <dbReference type="ARBA" id="ARBA00007734"/>
    </source>
</evidence>
<dbReference type="Gene3D" id="1.25.40.10">
    <property type="entry name" value="Tetratricopeptide repeat domain"/>
    <property type="match status" value="1"/>
</dbReference>
<dbReference type="SUPFAM" id="SSF48452">
    <property type="entry name" value="TPR-like"/>
    <property type="match status" value="1"/>
</dbReference>
<protein>
    <submittedName>
        <fullName evidence="4">Lytic transglycosylase, catalytic</fullName>
    </submittedName>
</protein>
<comment type="similarity">
    <text evidence="1">Belongs to the transglycosylase Slt family.</text>
</comment>
<dbReference type="InterPro" id="IPR023346">
    <property type="entry name" value="Lysozyme-like_dom_sf"/>
</dbReference>
<feature type="domain" description="Transglycosylase SLT" evidence="3">
    <location>
        <begin position="454"/>
        <end position="560"/>
    </location>
</feature>
<dbReference type="AlphaFoldDB" id="B1I5D7"/>
<proteinExistence type="inferred from homology"/>
<gene>
    <name evidence="4" type="ordered locus">Daud_1715</name>
</gene>
<dbReference type="STRING" id="477974.Daud_1715"/>
<dbReference type="eggNOG" id="COG0457">
    <property type="taxonomic scope" value="Bacteria"/>
</dbReference>
<dbReference type="Proteomes" id="UP000008544">
    <property type="component" value="Chromosome"/>
</dbReference>
<dbReference type="PANTHER" id="PTHR37423">
    <property type="entry name" value="SOLUBLE LYTIC MUREIN TRANSGLYCOSYLASE-RELATED"/>
    <property type="match status" value="1"/>
</dbReference>
<keyword evidence="2" id="KW-0812">Transmembrane</keyword>
<dbReference type="GO" id="GO:0016020">
    <property type="term" value="C:membrane"/>
    <property type="evidence" value="ECO:0007669"/>
    <property type="project" value="InterPro"/>
</dbReference>
<dbReference type="CDD" id="cd16896">
    <property type="entry name" value="LT_Slt70-like"/>
    <property type="match status" value="1"/>
</dbReference>
<keyword evidence="5" id="KW-1185">Reference proteome</keyword>
<feature type="transmembrane region" description="Helical" evidence="2">
    <location>
        <begin position="12"/>
        <end position="34"/>
    </location>
</feature>
<keyword evidence="2" id="KW-0472">Membrane</keyword>
<name>B1I5D7_DESAP</name>
<evidence type="ECO:0000313" key="5">
    <source>
        <dbReference type="Proteomes" id="UP000008544"/>
    </source>
</evidence>
<organism evidence="4 5">
    <name type="scientific">Desulforudis audaxviator (strain MP104C)</name>
    <dbReference type="NCBI Taxonomy" id="477974"/>
    <lineage>
        <taxon>Bacteria</taxon>
        <taxon>Bacillati</taxon>
        <taxon>Bacillota</taxon>
        <taxon>Clostridia</taxon>
        <taxon>Thermoanaerobacterales</taxon>
        <taxon>Candidatus Desulforudaceae</taxon>
        <taxon>Candidatus Desulforudis</taxon>
    </lineage>
</organism>
<evidence type="ECO:0000256" key="2">
    <source>
        <dbReference type="SAM" id="Phobius"/>
    </source>
</evidence>
<dbReference type="PANTHER" id="PTHR37423:SF2">
    <property type="entry name" value="MEMBRANE-BOUND LYTIC MUREIN TRANSGLYCOSYLASE C"/>
    <property type="match status" value="1"/>
</dbReference>
<evidence type="ECO:0000259" key="3">
    <source>
        <dbReference type="Pfam" id="PF01464"/>
    </source>
</evidence>
<dbReference type="InterPro" id="IPR008258">
    <property type="entry name" value="Transglycosylase_SLT_dom_1"/>
</dbReference>
<dbReference type="InterPro" id="IPR000189">
    <property type="entry name" value="Transglyc_AS"/>
</dbReference>
<dbReference type="SUPFAM" id="SSF53955">
    <property type="entry name" value="Lysozyme-like"/>
    <property type="match status" value="1"/>
</dbReference>
<dbReference type="CAZy" id="GH23">
    <property type="family name" value="Glycoside Hydrolase Family 23"/>
</dbReference>